<feature type="transmembrane region" description="Helical" evidence="1">
    <location>
        <begin position="6"/>
        <end position="21"/>
    </location>
</feature>
<proteinExistence type="predicted"/>
<evidence type="ECO:0000256" key="1">
    <source>
        <dbReference type="SAM" id="Phobius"/>
    </source>
</evidence>
<dbReference type="AlphaFoldDB" id="A0A3B0V8A4"/>
<feature type="transmembrane region" description="Helical" evidence="1">
    <location>
        <begin position="102"/>
        <end position="126"/>
    </location>
</feature>
<feature type="transmembrane region" description="Helical" evidence="1">
    <location>
        <begin position="58"/>
        <end position="81"/>
    </location>
</feature>
<feature type="transmembrane region" description="Helical" evidence="1">
    <location>
        <begin position="388"/>
        <end position="405"/>
    </location>
</feature>
<feature type="transmembrane region" description="Helical" evidence="1">
    <location>
        <begin position="246"/>
        <end position="266"/>
    </location>
</feature>
<gene>
    <name evidence="2" type="ORF">MNBD_CHLOROFLEXI01-133</name>
</gene>
<keyword evidence="1" id="KW-0812">Transmembrane</keyword>
<protein>
    <submittedName>
        <fullName evidence="2">Uncharacterized protein</fullName>
    </submittedName>
</protein>
<name>A0A3B0V8A4_9ZZZZ</name>
<accession>A0A3B0V8A4</accession>
<dbReference type="EMBL" id="UOEU01000769">
    <property type="protein sequence ID" value="VAW39888.1"/>
    <property type="molecule type" value="Genomic_DNA"/>
</dbReference>
<keyword evidence="1" id="KW-0472">Membrane</keyword>
<feature type="transmembrane region" description="Helical" evidence="1">
    <location>
        <begin position="169"/>
        <end position="188"/>
    </location>
</feature>
<reference evidence="2" key="1">
    <citation type="submission" date="2018-06" db="EMBL/GenBank/DDBJ databases">
        <authorList>
            <person name="Zhirakovskaya E."/>
        </authorList>
    </citation>
    <scope>NUCLEOTIDE SEQUENCE</scope>
</reference>
<organism evidence="2">
    <name type="scientific">hydrothermal vent metagenome</name>
    <dbReference type="NCBI Taxonomy" id="652676"/>
    <lineage>
        <taxon>unclassified sequences</taxon>
        <taxon>metagenomes</taxon>
        <taxon>ecological metagenomes</taxon>
    </lineage>
</organism>
<feature type="transmembrane region" description="Helical" evidence="1">
    <location>
        <begin position="357"/>
        <end position="376"/>
    </location>
</feature>
<evidence type="ECO:0000313" key="2">
    <source>
        <dbReference type="EMBL" id="VAW39888.1"/>
    </source>
</evidence>
<keyword evidence="1" id="KW-1133">Transmembrane helix</keyword>
<feature type="transmembrane region" description="Helical" evidence="1">
    <location>
        <begin position="138"/>
        <end position="157"/>
    </location>
</feature>
<feature type="transmembrane region" description="Helical" evidence="1">
    <location>
        <begin position="329"/>
        <end position="351"/>
    </location>
</feature>
<feature type="transmembrane region" description="Helical" evidence="1">
    <location>
        <begin position="33"/>
        <end position="52"/>
    </location>
</feature>
<sequence length="406" mass="43866">MILNVILVATAVIVGLRLLSPKMRHSKSWQATVTPLASIIGSGFLVVLPLLGHEIGNWAVLGMGGIVLLAYGIGIILRFNIEYAEPVLARTHPPGLLRVTEGLADISLGIAYTISVTFYIRLLAAFLLRGVGMAEAELPARIVATAVLLLIGAVGIWRGLDGLEKLEEYAVSIKIAIIATLIVGLLYFNVQSWAAGTPLTPIPISTDWWRTVRILAGMLLVVQGFETSRYLGEKYDPALRIKTMRWAQLISGVIYIVFVGLATILLTDLPPQIDDTAIIDLVKYIAPVLPSMLVIAALMSQFSAAVADTVGSGGLVLELFGKRISQTQSYVLIIGLAIVLTWAANIFQVITLASRAFALYYLLETVIAWGTAYHLLQGRERLVMMGKTAVMAVFLLFVVIFAVPAG</sequence>
<dbReference type="Gene3D" id="1.20.1740.10">
    <property type="entry name" value="Amino acid/polyamine transporter I"/>
    <property type="match status" value="1"/>
</dbReference>